<reference evidence="2" key="1">
    <citation type="submission" date="2019-08" db="EMBL/GenBank/DDBJ databases">
        <authorList>
            <person name="Kucharzyk K."/>
            <person name="Murdoch R.W."/>
            <person name="Higgins S."/>
            <person name="Loffler F."/>
        </authorList>
    </citation>
    <scope>NUCLEOTIDE SEQUENCE</scope>
</reference>
<evidence type="ECO:0000259" key="1">
    <source>
        <dbReference type="PROSITE" id="PS51704"/>
    </source>
</evidence>
<dbReference type="AlphaFoldDB" id="A0A645GPR6"/>
<sequence>MVIHDPTVDRTTNGTGTVNQMTLAQLKELDAGSKFDIKYAGEKIPTLDEVFKAVGKDILINVELTNYASQTDQLIPKVAELVKANGLEERVLFSSFLPGNLKWIHQLLPDVPVALLCLEGFAGSFSRSFFAMSVSPHIIHPYLMDVNPKYVAKEHKRGRRVHTWTVNYEDDVRSVVSAGVDGIFTDNPKVTREIMESMLK</sequence>
<name>A0A645GPR6_9ZZZZ</name>
<protein>
    <submittedName>
        <fullName evidence="2">Glycerophosphodiester phosphodiesterase</fullName>
        <ecNumber evidence="2">3.1.4.46</ecNumber>
    </submittedName>
</protein>
<dbReference type="PANTHER" id="PTHR46211:SF14">
    <property type="entry name" value="GLYCEROPHOSPHODIESTER PHOSPHODIESTERASE"/>
    <property type="match status" value="1"/>
</dbReference>
<feature type="domain" description="GP-PDE" evidence="1">
    <location>
        <begin position="1"/>
        <end position="195"/>
    </location>
</feature>
<dbReference type="InterPro" id="IPR017946">
    <property type="entry name" value="PLC-like_Pdiesterase_TIM-brl"/>
</dbReference>
<organism evidence="2">
    <name type="scientific">bioreactor metagenome</name>
    <dbReference type="NCBI Taxonomy" id="1076179"/>
    <lineage>
        <taxon>unclassified sequences</taxon>
        <taxon>metagenomes</taxon>
        <taxon>ecological metagenomes</taxon>
    </lineage>
</organism>
<evidence type="ECO:0000313" key="2">
    <source>
        <dbReference type="EMBL" id="MPN28908.1"/>
    </source>
</evidence>
<keyword evidence="2" id="KW-0378">Hydrolase</keyword>
<dbReference type="InterPro" id="IPR030395">
    <property type="entry name" value="GP_PDE_dom"/>
</dbReference>
<dbReference type="EMBL" id="VSSQ01079367">
    <property type="protein sequence ID" value="MPN28908.1"/>
    <property type="molecule type" value="Genomic_DNA"/>
</dbReference>
<dbReference type="Pfam" id="PF03009">
    <property type="entry name" value="GDPD"/>
    <property type="match status" value="1"/>
</dbReference>
<dbReference type="SUPFAM" id="SSF51695">
    <property type="entry name" value="PLC-like phosphodiesterases"/>
    <property type="match status" value="1"/>
</dbReference>
<dbReference type="Gene3D" id="3.20.20.190">
    <property type="entry name" value="Phosphatidylinositol (PI) phosphodiesterase"/>
    <property type="match status" value="1"/>
</dbReference>
<dbReference type="EC" id="3.1.4.46" evidence="2"/>
<gene>
    <name evidence="2" type="primary">glpQ_23</name>
    <name evidence="2" type="ORF">SDC9_176353</name>
</gene>
<proteinExistence type="predicted"/>
<dbReference type="PANTHER" id="PTHR46211">
    <property type="entry name" value="GLYCEROPHOSPHORYL DIESTER PHOSPHODIESTERASE"/>
    <property type="match status" value="1"/>
</dbReference>
<dbReference type="GO" id="GO:0008889">
    <property type="term" value="F:glycerophosphodiester phosphodiesterase activity"/>
    <property type="evidence" value="ECO:0007669"/>
    <property type="project" value="UniProtKB-EC"/>
</dbReference>
<comment type="caution">
    <text evidence="2">The sequence shown here is derived from an EMBL/GenBank/DDBJ whole genome shotgun (WGS) entry which is preliminary data.</text>
</comment>
<dbReference type="GO" id="GO:0006629">
    <property type="term" value="P:lipid metabolic process"/>
    <property type="evidence" value="ECO:0007669"/>
    <property type="project" value="InterPro"/>
</dbReference>
<accession>A0A645GPR6</accession>
<dbReference type="PROSITE" id="PS51704">
    <property type="entry name" value="GP_PDE"/>
    <property type="match status" value="1"/>
</dbReference>